<dbReference type="EMBL" id="HG994360">
    <property type="protein sequence ID" value="CAF2088402.1"/>
    <property type="molecule type" value="Genomic_DNA"/>
</dbReference>
<dbReference type="GO" id="GO:0003677">
    <property type="term" value="F:DNA binding"/>
    <property type="evidence" value="ECO:0007669"/>
    <property type="project" value="UniProtKB-KW"/>
</dbReference>
<dbReference type="AlphaFoldDB" id="A0A078GVQ5"/>
<evidence type="ECO:0000256" key="3">
    <source>
        <dbReference type="ARBA" id="ARBA00022771"/>
    </source>
</evidence>
<proteinExistence type="predicted"/>
<comment type="subcellular location">
    <subcellularLocation>
        <location evidence="1">Nucleus</location>
    </subcellularLocation>
</comment>
<dbReference type="GO" id="GO:0005634">
    <property type="term" value="C:nucleus"/>
    <property type="evidence" value="ECO:0007669"/>
    <property type="project" value="UniProtKB-SubCell"/>
</dbReference>
<dbReference type="STRING" id="3708.A0A078GVQ5"/>
<organism evidence="10 11">
    <name type="scientific">Brassica napus</name>
    <name type="common">Rape</name>
    <dbReference type="NCBI Taxonomy" id="3708"/>
    <lineage>
        <taxon>Eukaryota</taxon>
        <taxon>Viridiplantae</taxon>
        <taxon>Streptophyta</taxon>
        <taxon>Embryophyta</taxon>
        <taxon>Tracheophyta</taxon>
        <taxon>Spermatophyta</taxon>
        <taxon>Magnoliopsida</taxon>
        <taxon>eudicotyledons</taxon>
        <taxon>Gunneridae</taxon>
        <taxon>Pentapetalae</taxon>
        <taxon>rosids</taxon>
        <taxon>malvids</taxon>
        <taxon>Brassicales</taxon>
        <taxon>Brassicaceae</taxon>
        <taxon>Brassiceae</taxon>
        <taxon>Brassica</taxon>
    </lineage>
</organism>
<evidence type="ECO:0000256" key="1">
    <source>
        <dbReference type="ARBA" id="ARBA00004123"/>
    </source>
</evidence>
<keyword evidence="2" id="KW-0479">Metal-binding</keyword>
<dbReference type="Pfam" id="PF05699">
    <property type="entry name" value="Dimer_Tnp_hAT"/>
    <property type="match status" value="1"/>
</dbReference>
<protein>
    <submittedName>
        <fullName evidence="9">(rape) hypothetical protein</fullName>
    </submittedName>
    <submittedName>
        <fullName evidence="10">BnaA06g25350D protein</fullName>
    </submittedName>
</protein>
<dbReference type="GO" id="GO:0046983">
    <property type="term" value="F:protein dimerization activity"/>
    <property type="evidence" value="ECO:0007669"/>
    <property type="project" value="InterPro"/>
</dbReference>
<evidence type="ECO:0000256" key="4">
    <source>
        <dbReference type="ARBA" id="ARBA00022833"/>
    </source>
</evidence>
<dbReference type="Pfam" id="PF14372">
    <property type="entry name" value="hAT-like_RNase-H"/>
    <property type="match status" value="1"/>
</dbReference>
<dbReference type="SMART" id="SM00614">
    <property type="entry name" value="ZnF_BED"/>
    <property type="match status" value="1"/>
</dbReference>
<evidence type="ECO:0000256" key="5">
    <source>
        <dbReference type="ARBA" id="ARBA00023125"/>
    </source>
</evidence>
<keyword evidence="4" id="KW-0862">Zinc</keyword>
<dbReference type="SUPFAM" id="SSF53098">
    <property type="entry name" value="Ribonuclease H-like"/>
    <property type="match status" value="1"/>
</dbReference>
<reference evidence="10" key="2">
    <citation type="submission" date="2014-06" db="EMBL/GenBank/DDBJ databases">
        <authorList>
            <person name="Genoscope - CEA"/>
        </authorList>
    </citation>
    <scope>NUCLEOTIDE SEQUENCE</scope>
</reference>
<dbReference type="PANTHER" id="PTHR46481:SF10">
    <property type="entry name" value="ZINC FINGER BED DOMAIN-CONTAINING PROTEIN 39"/>
    <property type="match status" value="1"/>
</dbReference>
<gene>
    <name evidence="10" type="primary">BnaA06g25350D</name>
    <name evidence="9" type="ORF">DARMORV10_A06P33340.1</name>
    <name evidence="10" type="ORF">GSBRNA2T00042144001</name>
</gene>
<dbReference type="PANTHER" id="PTHR46481">
    <property type="entry name" value="ZINC FINGER BED DOMAIN-CONTAINING PROTEIN 4"/>
    <property type="match status" value="1"/>
</dbReference>
<keyword evidence="3" id="KW-0863">Zinc-finger</keyword>
<feature type="domain" description="hAT-like transposase RNase-H fold" evidence="8">
    <location>
        <begin position="150"/>
        <end position="199"/>
    </location>
</feature>
<sequence>MFSLLFSFVYMEANTLNLNDDDYLSVEDMMAENEDDQEIQDAQGDSVTSHAKTKGNKRRHSMCWKNFSIVGDRLPDGTYNVKCNHCNQPYNLDLNRNGTNTMLRHSKRCSKTPGCTPGSNKKLDMIVIREMMAMAIVEHNLPYQFVEYRRVRILAIAAVLDPRLKFKCLEYCYTALNPSTSKAKMDHIRKKMEKLFGVYKKNTKATTATTSETTMENSLPAGEGKSALDVYLAEPPMDYSAFPKLDVLKYWKNNKSQFKELSRMAFDVLCIPITTVSSESSFSAGSRVLTRYRSRLLPSNVQALVCTRNWIRGFEPMSKLSLLVSVMRSLLVSVM</sequence>
<keyword evidence="11" id="KW-1185">Reference proteome</keyword>
<evidence type="ECO:0000313" key="11">
    <source>
        <dbReference type="Proteomes" id="UP000028999"/>
    </source>
</evidence>
<dbReference type="InterPro" id="IPR012337">
    <property type="entry name" value="RNaseH-like_sf"/>
</dbReference>
<reference evidence="9" key="3">
    <citation type="submission" date="2021-01" db="EMBL/GenBank/DDBJ databases">
        <authorList>
            <consortium name="Genoscope - CEA"/>
            <person name="William W."/>
        </authorList>
    </citation>
    <scope>NUCLEOTIDE SEQUENCE</scope>
</reference>
<dbReference type="InterPro" id="IPR052035">
    <property type="entry name" value="ZnF_BED_domain_contain"/>
</dbReference>
<evidence type="ECO:0000256" key="2">
    <source>
        <dbReference type="ARBA" id="ARBA00022723"/>
    </source>
</evidence>
<dbReference type="PaxDb" id="3708-A0A078GVQ5"/>
<dbReference type="InterPro" id="IPR008906">
    <property type="entry name" value="HATC_C_dom"/>
</dbReference>
<evidence type="ECO:0000313" key="9">
    <source>
        <dbReference type="EMBL" id="CAF2088402.1"/>
    </source>
</evidence>
<evidence type="ECO:0000259" key="8">
    <source>
        <dbReference type="Pfam" id="PF14372"/>
    </source>
</evidence>
<keyword evidence="6" id="KW-0539">Nucleus</keyword>
<evidence type="ECO:0000256" key="6">
    <source>
        <dbReference type="ARBA" id="ARBA00023242"/>
    </source>
</evidence>
<name>A0A078GVQ5_BRANA</name>
<reference evidence="10 11" key="1">
    <citation type="journal article" date="2014" name="Science">
        <title>Plant genetics. Early allopolyploid evolution in the post-Neolithic Brassica napus oilseed genome.</title>
        <authorList>
            <person name="Chalhoub B."/>
            <person name="Denoeud F."/>
            <person name="Liu S."/>
            <person name="Parkin I.A."/>
            <person name="Tang H."/>
            <person name="Wang X."/>
            <person name="Chiquet J."/>
            <person name="Belcram H."/>
            <person name="Tong C."/>
            <person name="Samans B."/>
            <person name="Correa M."/>
            <person name="Da Silva C."/>
            <person name="Just J."/>
            <person name="Falentin C."/>
            <person name="Koh C.S."/>
            <person name="Le Clainche I."/>
            <person name="Bernard M."/>
            <person name="Bento P."/>
            <person name="Noel B."/>
            <person name="Labadie K."/>
            <person name="Alberti A."/>
            <person name="Charles M."/>
            <person name="Arnaud D."/>
            <person name="Guo H."/>
            <person name="Daviaud C."/>
            <person name="Alamery S."/>
            <person name="Jabbari K."/>
            <person name="Zhao M."/>
            <person name="Edger P.P."/>
            <person name="Chelaifa H."/>
            <person name="Tack D."/>
            <person name="Lassalle G."/>
            <person name="Mestiri I."/>
            <person name="Schnel N."/>
            <person name="Le Paslier M.C."/>
            <person name="Fan G."/>
            <person name="Renault V."/>
            <person name="Bayer P.E."/>
            <person name="Golicz A.A."/>
            <person name="Manoli S."/>
            <person name="Lee T.H."/>
            <person name="Thi V.H."/>
            <person name="Chalabi S."/>
            <person name="Hu Q."/>
            <person name="Fan C."/>
            <person name="Tollenaere R."/>
            <person name="Lu Y."/>
            <person name="Battail C."/>
            <person name="Shen J."/>
            <person name="Sidebottom C.H."/>
            <person name="Wang X."/>
            <person name="Canaguier A."/>
            <person name="Chauveau A."/>
            <person name="Berard A."/>
            <person name="Deniot G."/>
            <person name="Guan M."/>
            <person name="Liu Z."/>
            <person name="Sun F."/>
            <person name="Lim Y.P."/>
            <person name="Lyons E."/>
            <person name="Town C.D."/>
            <person name="Bancroft I."/>
            <person name="Wang X."/>
            <person name="Meng J."/>
            <person name="Ma J."/>
            <person name="Pires J.C."/>
            <person name="King G.J."/>
            <person name="Brunel D."/>
            <person name="Delourme R."/>
            <person name="Renard M."/>
            <person name="Aury J.M."/>
            <person name="Adams K.L."/>
            <person name="Batley J."/>
            <person name="Snowdon R.J."/>
            <person name="Tost J."/>
            <person name="Edwards D."/>
            <person name="Zhou Y."/>
            <person name="Hua W."/>
            <person name="Sharpe A.G."/>
            <person name="Paterson A.H."/>
            <person name="Guan C."/>
            <person name="Wincker P."/>
        </authorList>
    </citation>
    <scope>NUCLEOTIDE SEQUENCE [LARGE SCALE GENOMIC DNA]</scope>
    <source>
        <strain evidence="11">cv. Darmor-bzh</strain>
    </source>
</reference>
<keyword evidence="5" id="KW-0238">DNA-binding</keyword>
<dbReference type="OMA" id="FARCRIC"/>
<accession>A0A078GVQ5</accession>
<dbReference type="Proteomes" id="UP000028999">
    <property type="component" value="Unassembled WGS sequence"/>
</dbReference>
<dbReference type="EMBL" id="LK032233">
    <property type="protein sequence ID" value="CDY29222.1"/>
    <property type="molecule type" value="Genomic_DNA"/>
</dbReference>
<evidence type="ECO:0000313" key="10">
    <source>
        <dbReference type="EMBL" id="CDY29222.1"/>
    </source>
</evidence>
<feature type="domain" description="HAT C-terminal dimerisation" evidence="7">
    <location>
        <begin position="228"/>
        <end position="311"/>
    </location>
</feature>
<evidence type="ECO:0000259" key="7">
    <source>
        <dbReference type="Pfam" id="PF05699"/>
    </source>
</evidence>
<dbReference type="GO" id="GO:0008270">
    <property type="term" value="F:zinc ion binding"/>
    <property type="evidence" value="ECO:0007669"/>
    <property type="project" value="UniProtKB-KW"/>
</dbReference>
<dbReference type="Proteomes" id="UP001295469">
    <property type="component" value="Chromosome A06"/>
</dbReference>
<dbReference type="Gramene" id="CDY29222">
    <property type="protein sequence ID" value="CDY29222"/>
    <property type="gene ID" value="GSBRNA2T00042144001"/>
</dbReference>
<dbReference type="InterPro" id="IPR025525">
    <property type="entry name" value="hAT-like_transposase_RNase-H"/>
</dbReference>